<evidence type="ECO:0000313" key="2">
    <source>
        <dbReference type="Proteomes" id="UP001597227"/>
    </source>
</evidence>
<dbReference type="Proteomes" id="UP001597227">
    <property type="component" value="Unassembled WGS sequence"/>
</dbReference>
<gene>
    <name evidence="1" type="ORF">ACFSFW_05670</name>
</gene>
<proteinExistence type="predicted"/>
<organism evidence="1 2">
    <name type="scientific">Fredinandcohnia salidurans</name>
    <dbReference type="NCBI Taxonomy" id="2595041"/>
    <lineage>
        <taxon>Bacteria</taxon>
        <taxon>Bacillati</taxon>
        <taxon>Bacillota</taxon>
        <taxon>Bacilli</taxon>
        <taxon>Bacillales</taxon>
        <taxon>Bacillaceae</taxon>
        <taxon>Fredinandcohnia</taxon>
    </lineage>
</organism>
<dbReference type="PANTHER" id="PTHR34817:SF2">
    <property type="entry name" value="NUCLEOTIDYLTRANSFERASE"/>
    <property type="match status" value="1"/>
</dbReference>
<sequence>MKEHIVEILNQIEKEYNVKILYACEAGSRTWGISSEESDFDVRFIYIHHPDWYLSIDPKRDVLEIPKHDKVGIPVRPLVDMSGWELTKALRLFRKSNPALLEWLHSKITYLKAYSFFERIQQLEPTVFSPIPSMYHYVKMAKGNFKTIQEKGAHVKTYINVIRPLLMAKSIEKHNKMGTLDLNRLVAEAIKEDKLKQDIEKLIRAKTSGQKLVNQLSELDRFIEKEIHHLELYNSKLKSSTLNPTGLLNQLFRDLLTEAWKPDEIRKSYQQ</sequence>
<dbReference type="RefSeq" id="WP_388035928.1">
    <property type="nucleotide sequence ID" value="NZ_JBHUEK010000007.1"/>
</dbReference>
<keyword evidence="2" id="KW-1185">Reference proteome</keyword>
<reference evidence="2" key="1">
    <citation type="journal article" date="2019" name="Int. J. Syst. Evol. Microbiol.">
        <title>The Global Catalogue of Microorganisms (GCM) 10K type strain sequencing project: providing services to taxonomists for standard genome sequencing and annotation.</title>
        <authorList>
            <consortium name="The Broad Institute Genomics Platform"/>
            <consortium name="The Broad Institute Genome Sequencing Center for Infectious Disease"/>
            <person name="Wu L."/>
            <person name="Ma J."/>
        </authorList>
    </citation>
    <scope>NUCLEOTIDE SEQUENCE [LARGE SCALE GENOMIC DNA]</scope>
    <source>
        <strain evidence="2">CCUG 15531</strain>
    </source>
</reference>
<name>A0ABW4MLZ2_9BACI</name>
<accession>A0ABW4MLZ2</accession>
<dbReference type="Pfam" id="PF10127">
    <property type="entry name" value="RlaP"/>
    <property type="match status" value="1"/>
</dbReference>
<evidence type="ECO:0000313" key="1">
    <source>
        <dbReference type="EMBL" id="MFD1778149.1"/>
    </source>
</evidence>
<protein>
    <submittedName>
        <fullName evidence="1">DNA polymerase beta superfamily protein</fullName>
    </submittedName>
</protein>
<dbReference type="InterPro" id="IPR018775">
    <property type="entry name" value="RlaP"/>
</dbReference>
<dbReference type="PANTHER" id="PTHR34817">
    <property type="entry name" value="NUCLEOTIDYLTRANSFERASE"/>
    <property type="match status" value="1"/>
</dbReference>
<comment type="caution">
    <text evidence="1">The sequence shown here is derived from an EMBL/GenBank/DDBJ whole genome shotgun (WGS) entry which is preliminary data.</text>
</comment>
<dbReference type="EMBL" id="JBHUEK010000007">
    <property type="protein sequence ID" value="MFD1778149.1"/>
    <property type="molecule type" value="Genomic_DNA"/>
</dbReference>